<evidence type="ECO:0000313" key="2">
    <source>
        <dbReference type="Proteomes" id="UP000035680"/>
    </source>
</evidence>
<name>A0A0K0FNN0_STRVS</name>
<keyword evidence="2" id="KW-1185">Reference proteome</keyword>
<evidence type="ECO:0000313" key="3">
    <source>
        <dbReference type="WBParaSite" id="SVE_1061000.1"/>
    </source>
</evidence>
<proteinExistence type="predicted"/>
<reference evidence="2" key="1">
    <citation type="submission" date="2014-07" db="EMBL/GenBank/DDBJ databases">
        <authorList>
            <person name="Martin A.A"/>
            <person name="De Silva N."/>
        </authorList>
    </citation>
    <scope>NUCLEOTIDE SEQUENCE</scope>
</reference>
<dbReference type="AlphaFoldDB" id="A0A0K0FNN0"/>
<accession>A0A0K0FNN0</accession>
<dbReference type="Proteomes" id="UP000035680">
    <property type="component" value="Unassembled WGS sequence"/>
</dbReference>
<reference evidence="3" key="2">
    <citation type="submission" date="2015-08" db="UniProtKB">
        <authorList>
            <consortium name="WormBaseParasite"/>
        </authorList>
    </citation>
    <scope>IDENTIFICATION</scope>
</reference>
<feature type="compositionally biased region" description="Basic and acidic residues" evidence="1">
    <location>
        <begin position="77"/>
        <end position="87"/>
    </location>
</feature>
<protein>
    <submittedName>
        <fullName evidence="3">Uncharacterized protein</fullName>
    </submittedName>
</protein>
<organism evidence="2 3">
    <name type="scientific">Strongyloides venezuelensis</name>
    <name type="common">Threadworm</name>
    <dbReference type="NCBI Taxonomy" id="75913"/>
    <lineage>
        <taxon>Eukaryota</taxon>
        <taxon>Metazoa</taxon>
        <taxon>Ecdysozoa</taxon>
        <taxon>Nematoda</taxon>
        <taxon>Chromadorea</taxon>
        <taxon>Rhabditida</taxon>
        <taxon>Tylenchina</taxon>
        <taxon>Panagrolaimomorpha</taxon>
        <taxon>Strongyloidoidea</taxon>
        <taxon>Strongyloididae</taxon>
        <taxon>Strongyloides</taxon>
    </lineage>
</organism>
<feature type="region of interest" description="Disordered" evidence="1">
    <location>
        <begin position="77"/>
        <end position="105"/>
    </location>
</feature>
<dbReference type="WBParaSite" id="SVE_1061000.1">
    <property type="protein sequence ID" value="SVE_1061000.1"/>
    <property type="gene ID" value="SVE_1061000"/>
</dbReference>
<feature type="compositionally biased region" description="Basic residues" evidence="1">
    <location>
        <begin position="88"/>
        <end position="105"/>
    </location>
</feature>
<sequence length="105" mass="12575">MVESEKSQESFQIKYVTWSPRLEEVRYFKKGKNDSNYEMSEKLPGKGILRNKNVFNEKGEDKTSINTYIDSQYTKTKMEELRNEKPMSKKQMRKLKKRERNKAKG</sequence>
<evidence type="ECO:0000256" key="1">
    <source>
        <dbReference type="SAM" id="MobiDB-lite"/>
    </source>
</evidence>